<keyword evidence="2" id="KW-0472">Membrane</keyword>
<gene>
    <name evidence="4" type="ORF">ACFQE9_00905</name>
</gene>
<dbReference type="Proteomes" id="UP001596296">
    <property type="component" value="Unassembled WGS sequence"/>
</dbReference>
<sequence length="728" mass="73329">MTRDTPIRTTARAALLAALCVAALCSLATVPVAATGGTAAGDGGIAIGGDAASAGDVASAETVEVNATGATAETGRTVDPGSGTDTESTENATIRIDGEERTGGWSEATYEDPAGDVVTLTLDLSERVDEDGPGDDSHSDDGADADDAGAGDDVPDHAYVQIGSAEAGFIDVLYLVDADDDGEVTVSVNTRTLGTSDSVSATNADLVYHSPGDEVRSAVHGRLPSGENGPTFVGADGEPLPGFDAYLAELGLIVSADTDRGIDQLARPIQPGTYPIAAGTSGEFRVLEAGSTSPGEAEPGTSAMAATEGDAGGTDEAAEAITEAAPLGRATIDLSRPGIEDVSIRAAPAGPADAAENRTALQESMGPRESVAAGDRLVIEAEATGIYGHLVAIEGDFASLEEGFSPNTLAELETRTGEGVRFAVEAESGPVLQGPGPSGSVDSPFEVLDLSEVDPETVAVYADEEAGELYVVVDTREVDAFDPGTGDGGRDFSASMDYESDPEEPFLFDREDRHIQTFYRGLLGGAGGDPGQPAFPYLDPGENATGETNFSVAPPHASFEAIGDEAGGGDGTGGGDAGEDGQGTLRLRSDRPVRVAGETNLAPGTEATLRVASGETASLSYVQLATVEVGTDGSFAGTFNLTEASPGDTAEVSFETEAEGAIATANATIVGPGAPTTAGTPRSDLPTFTEDPPSDLVEETPGFGVGAAIVGLVVSIAVAVGIRRHGGA</sequence>
<dbReference type="AlphaFoldDB" id="A0ABD5URQ4"/>
<proteinExistence type="predicted"/>
<dbReference type="NCBIfam" id="NF045517">
    <property type="entry name" value="halo_surf_dom"/>
    <property type="match status" value="1"/>
</dbReference>
<keyword evidence="2" id="KW-0812">Transmembrane</keyword>
<keyword evidence="5" id="KW-1185">Reference proteome</keyword>
<keyword evidence="2" id="KW-1133">Transmembrane helix</keyword>
<dbReference type="RefSeq" id="WP_379739076.1">
    <property type="nucleotide sequence ID" value="NZ_JBHSVN010000001.1"/>
</dbReference>
<evidence type="ECO:0000313" key="4">
    <source>
        <dbReference type="EMBL" id="MFC6891195.1"/>
    </source>
</evidence>
<evidence type="ECO:0000256" key="2">
    <source>
        <dbReference type="SAM" id="Phobius"/>
    </source>
</evidence>
<evidence type="ECO:0000256" key="1">
    <source>
        <dbReference type="SAM" id="MobiDB-lite"/>
    </source>
</evidence>
<feature type="compositionally biased region" description="Polar residues" evidence="1">
    <location>
        <begin position="83"/>
        <end position="92"/>
    </location>
</feature>
<feature type="region of interest" description="Disordered" evidence="1">
    <location>
        <begin position="127"/>
        <end position="156"/>
    </location>
</feature>
<dbReference type="Pfam" id="PF25162">
    <property type="entry name" value="DUF7827"/>
    <property type="match status" value="1"/>
</dbReference>
<organism evidence="4 5">
    <name type="scientific">Halopenitus salinus</name>
    <dbReference type="NCBI Taxonomy" id="1198295"/>
    <lineage>
        <taxon>Archaea</taxon>
        <taxon>Methanobacteriati</taxon>
        <taxon>Methanobacteriota</taxon>
        <taxon>Stenosarchaea group</taxon>
        <taxon>Halobacteria</taxon>
        <taxon>Halobacteriales</taxon>
        <taxon>Haloferacaceae</taxon>
        <taxon>Halopenitus</taxon>
    </lineage>
</organism>
<feature type="region of interest" description="Disordered" evidence="1">
    <location>
        <begin position="559"/>
        <end position="592"/>
    </location>
</feature>
<feature type="transmembrane region" description="Helical" evidence="2">
    <location>
        <begin position="702"/>
        <end position="722"/>
    </location>
</feature>
<feature type="compositionally biased region" description="Gly residues" evidence="1">
    <location>
        <begin position="565"/>
        <end position="576"/>
    </location>
</feature>
<feature type="region of interest" description="Disordered" evidence="1">
    <location>
        <begin position="289"/>
        <end position="310"/>
    </location>
</feature>
<comment type="caution">
    <text evidence="4">The sequence shown here is derived from an EMBL/GenBank/DDBJ whole genome shotgun (WGS) entry which is preliminary data.</text>
</comment>
<name>A0ABD5URQ4_9EURY</name>
<evidence type="ECO:0000313" key="5">
    <source>
        <dbReference type="Proteomes" id="UP001596296"/>
    </source>
</evidence>
<accession>A0ABD5URQ4</accession>
<dbReference type="InterPro" id="IPR057149">
    <property type="entry name" value="DUF7827"/>
</dbReference>
<feature type="domain" description="DUF7827" evidence="3">
    <location>
        <begin position="156"/>
        <end position="203"/>
    </location>
</feature>
<evidence type="ECO:0000259" key="3">
    <source>
        <dbReference type="Pfam" id="PF25162"/>
    </source>
</evidence>
<dbReference type="EMBL" id="JBHSXL010000001">
    <property type="protein sequence ID" value="MFC6891195.1"/>
    <property type="molecule type" value="Genomic_DNA"/>
</dbReference>
<protein>
    <submittedName>
        <fullName evidence="4">BGTF surface domain-containing protein</fullName>
    </submittedName>
</protein>
<reference evidence="4 5" key="1">
    <citation type="journal article" date="2019" name="Int. J. Syst. Evol. Microbiol.">
        <title>The Global Catalogue of Microorganisms (GCM) 10K type strain sequencing project: providing services to taxonomists for standard genome sequencing and annotation.</title>
        <authorList>
            <consortium name="The Broad Institute Genomics Platform"/>
            <consortium name="The Broad Institute Genome Sequencing Center for Infectious Disease"/>
            <person name="Wu L."/>
            <person name="Ma J."/>
        </authorList>
    </citation>
    <scope>NUCLEOTIDE SEQUENCE [LARGE SCALE GENOMIC DNA]</scope>
    <source>
        <strain evidence="4 5">SKJ47</strain>
    </source>
</reference>
<feature type="region of interest" description="Disordered" evidence="1">
    <location>
        <begin position="66"/>
        <end position="115"/>
    </location>
</feature>